<evidence type="ECO:0000256" key="1">
    <source>
        <dbReference type="SAM" id="Phobius"/>
    </source>
</evidence>
<accession>A0A1Y3BE54</accession>
<feature type="non-terminal residue" evidence="2">
    <location>
        <position position="104"/>
    </location>
</feature>
<sequence length="104" mass="12110">MTIKPIGWQNKLGLVAVILILIMFTLDVLTLSHLLRQISTYERSQNLLERIKFLIDYSGQLSDLDCERLSLMPQYEEIMSRIRTNSTLNNNNNIDKQSLIRELS</sequence>
<comment type="caution">
    <text evidence="2">The sequence shown here is derived from an EMBL/GenBank/DDBJ whole genome shotgun (WGS) entry which is preliminary data.</text>
</comment>
<evidence type="ECO:0000313" key="3">
    <source>
        <dbReference type="Proteomes" id="UP000194236"/>
    </source>
</evidence>
<keyword evidence="3" id="KW-1185">Reference proteome</keyword>
<dbReference type="Proteomes" id="UP000194236">
    <property type="component" value="Unassembled WGS sequence"/>
</dbReference>
<protein>
    <submittedName>
        <fullName evidence="2">Uncharacterized protein</fullName>
    </submittedName>
</protein>
<gene>
    <name evidence="2" type="ORF">BLA29_014884</name>
</gene>
<keyword evidence="1" id="KW-0812">Transmembrane</keyword>
<organism evidence="2 3">
    <name type="scientific">Euroglyphus maynei</name>
    <name type="common">Mayne's house dust mite</name>
    <dbReference type="NCBI Taxonomy" id="6958"/>
    <lineage>
        <taxon>Eukaryota</taxon>
        <taxon>Metazoa</taxon>
        <taxon>Ecdysozoa</taxon>
        <taxon>Arthropoda</taxon>
        <taxon>Chelicerata</taxon>
        <taxon>Arachnida</taxon>
        <taxon>Acari</taxon>
        <taxon>Acariformes</taxon>
        <taxon>Sarcoptiformes</taxon>
        <taxon>Astigmata</taxon>
        <taxon>Psoroptidia</taxon>
        <taxon>Analgoidea</taxon>
        <taxon>Pyroglyphidae</taxon>
        <taxon>Pyroglyphinae</taxon>
        <taxon>Euroglyphus</taxon>
    </lineage>
</organism>
<proteinExistence type="predicted"/>
<feature type="transmembrane region" description="Helical" evidence="1">
    <location>
        <begin position="12"/>
        <end position="35"/>
    </location>
</feature>
<reference evidence="2 3" key="1">
    <citation type="submission" date="2017-03" db="EMBL/GenBank/DDBJ databases">
        <title>Genome Survey of Euroglyphus maynei.</title>
        <authorList>
            <person name="Arlian L.G."/>
            <person name="Morgan M.S."/>
            <person name="Rider S.D."/>
        </authorList>
    </citation>
    <scope>NUCLEOTIDE SEQUENCE [LARGE SCALE GENOMIC DNA]</scope>
    <source>
        <strain evidence="2">Arlian Lab</strain>
        <tissue evidence="2">Whole body</tissue>
    </source>
</reference>
<name>A0A1Y3BE54_EURMA</name>
<dbReference type="OrthoDB" id="10467138at2759"/>
<keyword evidence="1" id="KW-0472">Membrane</keyword>
<dbReference type="AlphaFoldDB" id="A0A1Y3BE54"/>
<dbReference type="EMBL" id="MUJZ01028655">
    <property type="protein sequence ID" value="OTF78274.1"/>
    <property type="molecule type" value="Genomic_DNA"/>
</dbReference>
<evidence type="ECO:0000313" key="2">
    <source>
        <dbReference type="EMBL" id="OTF78274.1"/>
    </source>
</evidence>
<keyword evidence="1" id="KW-1133">Transmembrane helix</keyword>